<dbReference type="EMBL" id="JAUEHU010000004">
    <property type="protein sequence ID" value="MDN0086866.1"/>
    <property type="molecule type" value="Genomic_DNA"/>
</dbReference>
<dbReference type="PANTHER" id="PTHR38033:SF1">
    <property type="entry name" value="DOTU FAMILY TYPE IV_VI SECRETION SYSTEM PROTEIN"/>
    <property type="match status" value="1"/>
</dbReference>
<name>A0AAW7K7B4_9GAMM</name>
<organism evidence="3 4">
    <name type="scientific">Yersinia nurmii</name>
    <dbReference type="NCBI Taxonomy" id="685706"/>
    <lineage>
        <taxon>Bacteria</taxon>
        <taxon>Pseudomonadati</taxon>
        <taxon>Pseudomonadota</taxon>
        <taxon>Gammaproteobacteria</taxon>
        <taxon>Enterobacterales</taxon>
        <taxon>Yersiniaceae</taxon>
        <taxon>Yersinia</taxon>
    </lineage>
</organism>
<dbReference type="AlphaFoldDB" id="A0AAW7K7B4"/>
<feature type="transmembrane region" description="Helical" evidence="1">
    <location>
        <begin position="186"/>
        <end position="207"/>
    </location>
</feature>
<dbReference type="PANTHER" id="PTHR38033">
    <property type="entry name" value="MEMBRANE PROTEIN-RELATED"/>
    <property type="match status" value="1"/>
</dbReference>
<dbReference type="InterPro" id="IPR017732">
    <property type="entry name" value="T4/T6SS_DotU"/>
</dbReference>
<dbReference type="Pfam" id="PF09850">
    <property type="entry name" value="DotU"/>
    <property type="match status" value="1"/>
</dbReference>
<feature type="domain" description="Type IV / VI secretion system DotU" evidence="2">
    <location>
        <begin position="9"/>
        <end position="150"/>
    </location>
</feature>
<proteinExistence type="predicted"/>
<protein>
    <submittedName>
        <fullName evidence="3">DotU family type IV/VI secretion system protein</fullName>
    </submittedName>
</protein>
<dbReference type="Gene3D" id="1.25.40.590">
    <property type="entry name" value="Type IV / VI secretion system, DotU"/>
    <property type="match status" value="1"/>
</dbReference>
<dbReference type="RefSeq" id="WP_289817720.1">
    <property type="nucleotide sequence ID" value="NZ_JAUEHU010000004.1"/>
</dbReference>
<comment type="caution">
    <text evidence="3">The sequence shown here is derived from an EMBL/GenBank/DDBJ whole genome shotgun (WGS) entry which is preliminary data.</text>
</comment>
<keyword evidence="1" id="KW-0812">Transmembrane</keyword>
<dbReference type="InterPro" id="IPR038522">
    <property type="entry name" value="T4/T6SS_DotU_sf"/>
</dbReference>
<keyword evidence="1" id="KW-0472">Membrane</keyword>
<gene>
    <name evidence="3" type="ORF">QVN42_05550</name>
</gene>
<evidence type="ECO:0000256" key="1">
    <source>
        <dbReference type="SAM" id="Phobius"/>
    </source>
</evidence>
<evidence type="ECO:0000259" key="2">
    <source>
        <dbReference type="Pfam" id="PF09850"/>
    </source>
</evidence>
<evidence type="ECO:0000313" key="4">
    <source>
        <dbReference type="Proteomes" id="UP001167864"/>
    </source>
</evidence>
<keyword evidence="1" id="KW-1133">Transmembrane helix</keyword>
<sequence length="210" mass="24602">MLGGIMKTLIDCYVDVFRFALILEKQPDFNHNYQYVREKTTEVFEIAAKAAESQGYSDSECDRALLAVMVWFDEFILSSSLSYAKQWKDILLQTQLFQTTSGGDVFFNQLEQMDKNENELRMVYLLCLRLGFHGKYNKDNGVFLNKTIANEEKSLPEYYYLKLIDISHKLMRARKKSMMKLILNRFINKKCSASIIVLLFFLAISWVEFL</sequence>
<dbReference type="Proteomes" id="UP001167864">
    <property type="component" value="Unassembled WGS sequence"/>
</dbReference>
<evidence type="ECO:0000313" key="3">
    <source>
        <dbReference type="EMBL" id="MDN0086866.1"/>
    </source>
</evidence>
<reference evidence="3" key="1">
    <citation type="submission" date="2023-06" db="EMBL/GenBank/DDBJ databases">
        <authorList>
            <person name="Polev D.E."/>
            <person name="Saitova A.T."/>
            <person name="Bogumilchik E.A."/>
            <person name="Kokorina G.I."/>
            <person name="Voskresenskaia E.A."/>
        </authorList>
    </citation>
    <scope>NUCLEOTIDE SEQUENCE</scope>
    <source>
        <strain evidence="3">2145 StPb PI</strain>
    </source>
</reference>
<accession>A0AAW7K7B4</accession>